<evidence type="ECO:0000313" key="1">
    <source>
        <dbReference type="Proteomes" id="UP000887565"/>
    </source>
</evidence>
<accession>A0A915HV29</accession>
<sequence>MDNPALTSYNIMSTSTSLTRTSAAGLSPQTNRPRAETFCFRPINPPWVWLLNRMQKTKITKVKMQPSRLLTGNGRAPLCDLFDDGYMLSNINLTDSNGLYKYR</sequence>
<dbReference type="AlphaFoldDB" id="A0A915HV29"/>
<dbReference type="WBParaSite" id="nRc.2.0.1.t05635-RA">
    <property type="protein sequence ID" value="nRc.2.0.1.t05635-RA"/>
    <property type="gene ID" value="nRc.2.0.1.g05635"/>
</dbReference>
<keyword evidence="1" id="KW-1185">Reference proteome</keyword>
<reference evidence="2" key="1">
    <citation type="submission" date="2022-11" db="UniProtKB">
        <authorList>
            <consortium name="WormBaseParasite"/>
        </authorList>
    </citation>
    <scope>IDENTIFICATION</scope>
</reference>
<proteinExistence type="predicted"/>
<organism evidence="1 2">
    <name type="scientific">Romanomermis culicivorax</name>
    <name type="common">Nematode worm</name>
    <dbReference type="NCBI Taxonomy" id="13658"/>
    <lineage>
        <taxon>Eukaryota</taxon>
        <taxon>Metazoa</taxon>
        <taxon>Ecdysozoa</taxon>
        <taxon>Nematoda</taxon>
        <taxon>Enoplea</taxon>
        <taxon>Dorylaimia</taxon>
        <taxon>Mermithida</taxon>
        <taxon>Mermithoidea</taxon>
        <taxon>Mermithidae</taxon>
        <taxon>Romanomermis</taxon>
    </lineage>
</organism>
<evidence type="ECO:0000313" key="2">
    <source>
        <dbReference type="WBParaSite" id="nRc.2.0.1.t05635-RA"/>
    </source>
</evidence>
<dbReference type="Proteomes" id="UP000887565">
    <property type="component" value="Unplaced"/>
</dbReference>
<protein>
    <submittedName>
        <fullName evidence="2">Uncharacterized protein</fullName>
    </submittedName>
</protein>
<name>A0A915HV29_ROMCU</name>